<dbReference type="Proteomes" id="UP000003452">
    <property type="component" value="Unassembled WGS sequence"/>
</dbReference>
<protein>
    <submittedName>
        <fullName evidence="1">Uncharacterized protein</fullName>
    </submittedName>
</protein>
<accession>B5D2L1</accession>
<gene>
    <name evidence="1" type="ORF">BACPLE_03251</name>
</gene>
<comment type="caution">
    <text evidence="1">The sequence shown here is derived from an EMBL/GenBank/DDBJ whole genome shotgun (WGS) entry which is preliminary data.</text>
</comment>
<organism evidence="1 2">
    <name type="scientific">Phocaeicola plebeius (strain DSM 17135 / JCM 12973 / CCUG 54634 / M2)</name>
    <name type="common">Bacteroides plebeius</name>
    <dbReference type="NCBI Taxonomy" id="484018"/>
    <lineage>
        <taxon>Bacteria</taxon>
        <taxon>Pseudomonadati</taxon>
        <taxon>Bacteroidota</taxon>
        <taxon>Bacteroidia</taxon>
        <taxon>Bacteroidales</taxon>
        <taxon>Bacteroidaceae</taxon>
        <taxon>Phocaeicola</taxon>
    </lineage>
</organism>
<name>B5D2L1_PHOPM</name>
<proteinExistence type="predicted"/>
<dbReference type="EMBL" id="ABQC02000024">
    <property type="protein sequence ID" value="EDY93811.1"/>
    <property type="molecule type" value="Genomic_DNA"/>
</dbReference>
<reference evidence="1 2" key="1">
    <citation type="submission" date="2008-08" db="EMBL/GenBank/DDBJ databases">
        <title>Draft genome sequence of Bacteroides plebeius (DSM 17135).</title>
        <authorList>
            <person name="Sudarsanam P."/>
            <person name="Ley R."/>
            <person name="Guruge J."/>
            <person name="Turnbaugh P.J."/>
            <person name="Mahowald M."/>
            <person name="Liep D."/>
            <person name="Gordon J."/>
        </authorList>
    </citation>
    <scope>NUCLEOTIDE SEQUENCE [LARGE SCALE GENOMIC DNA]</scope>
    <source>
        <strain evidence="2">DSM 17135 / JCM 12973 / M2</strain>
    </source>
</reference>
<evidence type="ECO:0000313" key="2">
    <source>
        <dbReference type="Proteomes" id="UP000003452"/>
    </source>
</evidence>
<reference evidence="1 2" key="2">
    <citation type="submission" date="2008-08" db="EMBL/GenBank/DDBJ databases">
        <authorList>
            <person name="Fulton L."/>
            <person name="Clifton S."/>
            <person name="Fulton B."/>
            <person name="Xu J."/>
            <person name="Minx P."/>
            <person name="Pepin K.H."/>
            <person name="Johnson M."/>
            <person name="Thiruvilangam P."/>
            <person name="Bhonagiri V."/>
            <person name="Nash W.E."/>
            <person name="Mardis E.R."/>
            <person name="Wilson R.K."/>
        </authorList>
    </citation>
    <scope>NUCLEOTIDE SEQUENCE [LARGE SCALE GENOMIC DNA]</scope>
    <source>
        <strain evidence="2">DSM 17135 / JCM 12973 / M2</strain>
    </source>
</reference>
<dbReference type="AlphaFoldDB" id="B5D2L1"/>
<dbReference type="HOGENOM" id="CLU_3304951_0_0_10"/>
<sequence length="39" mass="4716">MLKYLIKYPVFEKKMKSIARPLKFNGRVLFFATHFHDAE</sequence>
<evidence type="ECO:0000313" key="1">
    <source>
        <dbReference type="EMBL" id="EDY93811.1"/>
    </source>
</evidence>